<keyword evidence="6" id="KW-0812">Transmembrane</keyword>
<dbReference type="Pfam" id="PF04085">
    <property type="entry name" value="MreC"/>
    <property type="match status" value="1"/>
</dbReference>
<dbReference type="Gene3D" id="2.40.10.340">
    <property type="entry name" value="Rod shape-determining protein MreC, domain 1"/>
    <property type="match status" value="1"/>
</dbReference>
<name>A0A931SC22_9BACT</name>
<dbReference type="InterPro" id="IPR042175">
    <property type="entry name" value="Cell/Rod_MreC_2"/>
</dbReference>
<proteinExistence type="inferred from homology"/>
<protein>
    <recommendedName>
        <fullName evidence="2 5">Cell shape-determining protein MreC</fullName>
    </recommendedName>
    <alternativeName>
        <fullName evidence="4 5">Cell shape protein MreC</fullName>
    </alternativeName>
</protein>
<dbReference type="InterPro" id="IPR042177">
    <property type="entry name" value="Cell/Rod_1"/>
</dbReference>
<dbReference type="AlphaFoldDB" id="A0A931SC22"/>
<keyword evidence="6" id="KW-0472">Membrane</keyword>
<dbReference type="PIRSF" id="PIRSF038471">
    <property type="entry name" value="MreC"/>
    <property type="match status" value="1"/>
</dbReference>
<dbReference type="PANTHER" id="PTHR34138">
    <property type="entry name" value="CELL SHAPE-DETERMINING PROTEIN MREC"/>
    <property type="match status" value="1"/>
</dbReference>
<feature type="transmembrane region" description="Helical" evidence="6">
    <location>
        <begin position="9"/>
        <end position="28"/>
    </location>
</feature>
<dbReference type="GO" id="GO:0005886">
    <property type="term" value="C:plasma membrane"/>
    <property type="evidence" value="ECO:0007669"/>
    <property type="project" value="TreeGrafter"/>
</dbReference>
<dbReference type="InterPro" id="IPR055342">
    <property type="entry name" value="MreC_beta-barrel_core"/>
</dbReference>
<evidence type="ECO:0000259" key="7">
    <source>
        <dbReference type="Pfam" id="PF04085"/>
    </source>
</evidence>
<accession>A0A931SC22</accession>
<dbReference type="InterPro" id="IPR007221">
    <property type="entry name" value="MreC"/>
</dbReference>
<evidence type="ECO:0000256" key="4">
    <source>
        <dbReference type="ARBA" id="ARBA00032089"/>
    </source>
</evidence>
<comment type="similarity">
    <text evidence="1 5">Belongs to the MreC family.</text>
</comment>
<evidence type="ECO:0000256" key="6">
    <source>
        <dbReference type="SAM" id="Phobius"/>
    </source>
</evidence>
<comment type="function">
    <text evidence="5">Involved in formation and maintenance of cell shape.</text>
</comment>
<dbReference type="GO" id="GO:0008360">
    <property type="term" value="P:regulation of cell shape"/>
    <property type="evidence" value="ECO:0007669"/>
    <property type="project" value="UniProtKB-KW"/>
</dbReference>
<dbReference type="Gene3D" id="2.40.10.350">
    <property type="entry name" value="Rod shape-determining protein MreC, domain 2"/>
    <property type="match status" value="1"/>
</dbReference>
<keyword evidence="3 5" id="KW-0133">Cell shape</keyword>
<dbReference type="EMBL" id="JACOZA010000082">
    <property type="protein sequence ID" value="MBI2097143.1"/>
    <property type="molecule type" value="Genomic_DNA"/>
</dbReference>
<evidence type="ECO:0000313" key="9">
    <source>
        <dbReference type="Proteomes" id="UP000724148"/>
    </source>
</evidence>
<gene>
    <name evidence="8" type="ORF">HYT40_03290</name>
</gene>
<keyword evidence="6" id="KW-1133">Transmembrane helix</keyword>
<feature type="domain" description="Rod shape-determining protein MreC beta-barrel core" evidence="7">
    <location>
        <begin position="125"/>
        <end position="266"/>
    </location>
</feature>
<evidence type="ECO:0000313" key="8">
    <source>
        <dbReference type="EMBL" id="MBI2097143.1"/>
    </source>
</evidence>
<organism evidence="8 9">
    <name type="scientific">Candidatus Sungiibacteriota bacterium</name>
    <dbReference type="NCBI Taxonomy" id="2750080"/>
    <lineage>
        <taxon>Bacteria</taxon>
        <taxon>Candidatus Sungiibacteriota</taxon>
    </lineage>
</organism>
<dbReference type="Proteomes" id="UP000724148">
    <property type="component" value="Unassembled WGS sequence"/>
</dbReference>
<reference evidence="8" key="1">
    <citation type="submission" date="2020-07" db="EMBL/GenBank/DDBJ databases">
        <title>Huge and variable diversity of episymbiotic CPR bacteria and DPANN archaea in groundwater ecosystems.</title>
        <authorList>
            <person name="He C.Y."/>
            <person name="Keren R."/>
            <person name="Whittaker M."/>
            <person name="Farag I.F."/>
            <person name="Doudna J."/>
            <person name="Cate J.H.D."/>
            <person name="Banfield J.F."/>
        </authorList>
    </citation>
    <scope>NUCLEOTIDE SEQUENCE</scope>
    <source>
        <strain evidence="8">NC_groundwater_193_Ag_S-0.1um_51_7</strain>
    </source>
</reference>
<sequence length="270" mass="29598">MRKKYPRTILQWLGVLAVLAIVVFIVFYKPARGGTRSFIIQVSSQIVLPLHRLGNTWGQWGVNLRERAAAFRDNRTLRDRESQLLIDKAELLKLREENETLRRALSLQLSTKQAVEYGSIIGSFTELRDEYLVIDRGSTHGLREGFPALSPEGVLVGIVRTVSESTATIRLLSSPSETLTISILPAKIDAVLHGDNGGEYTVSLVPESVSVGMGDVVVTAGFNEGIPAGLPVGAVVAVSHNTTESFQDIRVKSPVRFAFLDHVLVVLGER</sequence>
<comment type="caution">
    <text evidence="8">The sequence shown here is derived from an EMBL/GenBank/DDBJ whole genome shotgun (WGS) entry which is preliminary data.</text>
</comment>
<evidence type="ECO:0000256" key="5">
    <source>
        <dbReference type="PIRNR" id="PIRNR038471"/>
    </source>
</evidence>
<dbReference type="PANTHER" id="PTHR34138:SF1">
    <property type="entry name" value="CELL SHAPE-DETERMINING PROTEIN MREC"/>
    <property type="match status" value="1"/>
</dbReference>
<evidence type="ECO:0000256" key="2">
    <source>
        <dbReference type="ARBA" id="ARBA00013855"/>
    </source>
</evidence>
<evidence type="ECO:0000256" key="3">
    <source>
        <dbReference type="ARBA" id="ARBA00022960"/>
    </source>
</evidence>
<evidence type="ECO:0000256" key="1">
    <source>
        <dbReference type="ARBA" id="ARBA00009369"/>
    </source>
</evidence>